<name>W2LHY6_PHYNI</name>
<dbReference type="VEuPathDB" id="FungiDB:PPTG_19776"/>
<evidence type="ECO:0000313" key="2">
    <source>
        <dbReference type="EMBL" id="ETL97073.1"/>
    </source>
</evidence>
<proteinExistence type="predicted"/>
<dbReference type="EMBL" id="KI678770">
    <property type="protein sequence ID" value="ETL97073.1"/>
    <property type="molecule type" value="Genomic_DNA"/>
</dbReference>
<protein>
    <submittedName>
        <fullName evidence="2">Uncharacterized protein</fullName>
    </submittedName>
</protein>
<sequence>KGTRLPSLRALEYPVLIRAENLKALLFTNTLGFADKSMIIDEDVEEVLTATIILHYSEMLLLSARSIGKAAILAWSDTIRRAFTSQPEISKSSAVDSHSGEVLSLVKRQSERNNVLILQNKRLEERLLSVEVKLQLPLESGSPSEHMYAHESQTEATQEPQQSQQTVRPKK</sequence>
<feature type="region of interest" description="Disordered" evidence="1">
    <location>
        <begin position="141"/>
        <end position="171"/>
    </location>
</feature>
<feature type="non-terminal residue" evidence="2">
    <location>
        <position position="1"/>
    </location>
</feature>
<accession>W2LHY6</accession>
<gene>
    <name evidence="2" type="ORF">L917_05573</name>
</gene>
<feature type="compositionally biased region" description="Polar residues" evidence="1">
    <location>
        <begin position="154"/>
        <end position="171"/>
    </location>
</feature>
<evidence type="ECO:0000256" key="1">
    <source>
        <dbReference type="SAM" id="MobiDB-lite"/>
    </source>
</evidence>
<dbReference type="AlphaFoldDB" id="W2LHY6"/>
<organism evidence="2">
    <name type="scientific">Phytophthora nicotianae</name>
    <name type="common">Potato buckeye rot agent</name>
    <name type="synonym">Phytophthora parasitica</name>
    <dbReference type="NCBI Taxonomy" id="4792"/>
    <lineage>
        <taxon>Eukaryota</taxon>
        <taxon>Sar</taxon>
        <taxon>Stramenopiles</taxon>
        <taxon>Oomycota</taxon>
        <taxon>Peronosporomycetes</taxon>
        <taxon>Peronosporales</taxon>
        <taxon>Peronosporaceae</taxon>
        <taxon>Phytophthora</taxon>
    </lineage>
</organism>
<dbReference type="OrthoDB" id="129303at2759"/>
<reference evidence="2" key="1">
    <citation type="submission" date="2013-11" db="EMBL/GenBank/DDBJ databases">
        <title>The Genome Sequence of Phytophthora parasitica CHvinca01.</title>
        <authorList>
            <consortium name="The Broad Institute Genomics Platform"/>
            <person name="Russ C."/>
            <person name="Tyler B."/>
            <person name="Panabieres F."/>
            <person name="Shan W."/>
            <person name="Tripathy S."/>
            <person name="Grunwald N."/>
            <person name="Machado M."/>
            <person name="Johnson C.S."/>
            <person name="Arredondo F."/>
            <person name="Hong C."/>
            <person name="Coffey M."/>
            <person name="Young S.K."/>
            <person name="Zeng Q."/>
            <person name="Gargeya S."/>
            <person name="Fitzgerald M."/>
            <person name="Abouelleil A."/>
            <person name="Alvarado L."/>
            <person name="Chapman S.B."/>
            <person name="Gainer-Dewar J."/>
            <person name="Goldberg J."/>
            <person name="Griggs A."/>
            <person name="Gujja S."/>
            <person name="Hansen M."/>
            <person name="Howarth C."/>
            <person name="Imamovic A."/>
            <person name="Ireland A."/>
            <person name="Larimer J."/>
            <person name="McCowan C."/>
            <person name="Murphy C."/>
            <person name="Pearson M."/>
            <person name="Poon T.W."/>
            <person name="Priest M."/>
            <person name="Roberts A."/>
            <person name="Saif S."/>
            <person name="Shea T."/>
            <person name="Sykes S."/>
            <person name="Wortman J."/>
            <person name="Nusbaum C."/>
            <person name="Birren B."/>
        </authorList>
    </citation>
    <scope>NUCLEOTIDE SEQUENCE [LARGE SCALE GENOMIC DNA]</scope>
    <source>
        <strain evidence="2">CHvinca01</strain>
    </source>
</reference>
<dbReference type="Proteomes" id="UP000054423">
    <property type="component" value="Unassembled WGS sequence"/>
</dbReference>